<reference evidence="1" key="2">
    <citation type="submission" date="2015-06" db="UniProtKB">
        <authorList>
            <consortium name="EnsemblMetazoa"/>
        </authorList>
    </citation>
    <scope>IDENTIFICATION</scope>
</reference>
<keyword evidence="2" id="KW-1185">Reference proteome</keyword>
<sequence>MFFFKRGVHCLDELTISNQVLFT</sequence>
<dbReference type="EnsemblMetazoa" id="tetur01g02530.1">
    <property type="protein sequence ID" value="tetur01g02530.1"/>
    <property type="gene ID" value="tetur01g02530"/>
</dbReference>
<reference evidence="2" key="1">
    <citation type="submission" date="2011-08" db="EMBL/GenBank/DDBJ databases">
        <authorList>
            <person name="Rombauts S."/>
        </authorList>
    </citation>
    <scope>NUCLEOTIDE SEQUENCE</scope>
    <source>
        <strain evidence="2">London</strain>
    </source>
</reference>
<dbReference type="AlphaFoldDB" id="T1JQA7"/>
<organism evidence="1 2">
    <name type="scientific">Tetranychus urticae</name>
    <name type="common">Two-spotted spider mite</name>
    <dbReference type="NCBI Taxonomy" id="32264"/>
    <lineage>
        <taxon>Eukaryota</taxon>
        <taxon>Metazoa</taxon>
        <taxon>Ecdysozoa</taxon>
        <taxon>Arthropoda</taxon>
        <taxon>Chelicerata</taxon>
        <taxon>Arachnida</taxon>
        <taxon>Acari</taxon>
        <taxon>Acariformes</taxon>
        <taxon>Trombidiformes</taxon>
        <taxon>Prostigmata</taxon>
        <taxon>Eleutherengona</taxon>
        <taxon>Raphignathae</taxon>
        <taxon>Tetranychoidea</taxon>
        <taxon>Tetranychidae</taxon>
        <taxon>Tetranychus</taxon>
    </lineage>
</organism>
<accession>T1JQA7</accession>
<name>T1JQA7_TETUR</name>
<dbReference type="Proteomes" id="UP000015104">
    <property type="component" value="Unassembled WGS sequence"/>
</dbReference>
<evidence type="ECO:0000313" key="1">
    <source>
        <dbReference type="EnsemblMetazoa" id="tetur01g02530.1"/>
    </source>
</evidence>
<protein>
    <submittedName>
        <fullName evidence="1">Uncharacterized protein</fullName>
    </submittedName>
</protein>
<dbReference type="EMBL" id="CAEY01000437">
    <property type="status" value="NOT_ANNOTATED_CDS"/>
    <property type="molecule type" value="Genomic_DNA"/>
</dbReference>
<proteinExistence type="predicted"/>
<evidence type="ECO:0000313" key="2">
    <source>
        <dbReference type="Proteomes" id="UP000015104"/>
    </source>
</evidence>
<dbReference type="HOGENOM" id="CLU_3423424_0_0_1"/>